<gene>
    <name evidence="3" type="ORF">SAMN04489742_4767</name>
</gene>
<evidence type="ECO:0000313" key="3">
    <source>
        <dbReference type="EMBL" id="SDR30124.1"/>
    </source>
</evidence>
<sequence length="150" mass="15023">MGGTGSAGAAPSLARKPRHRKDPKGGQLFSLAPLRWMAAFTAVIAIAATGALLGAEPAVPLTDTQTHSGAARNAGESTPALTPAQHPPTDALDPAEDAVQGGAGNKQDSSPSGIPEIEPGSSIQPVVTVILFILAGTISLLVMGSSRMNP</sequence>
<keyword evidence="2" id="KW-0472">Membrane</keyword>
<protein>
    <submittedName>
        <fullName evidence="3">Uncharacterized protein</fullName>
    </submittedName>
</protein>
<feature type="transmembrane region" description="Helical" evidence="2">
    <location>
        <begin position="28"/>
        <end position="53"/>
    </location>
</feature>
<accession>A0A1H1HXG6</accession>
<dbReference type="Proteomes" id="UP000181917">
    <property type="component" value="Unassembled WGS sequence"/>
</dbReference>
<feature type="region of interest" description="Disordered" evidence="1">
    <location>
        <begin position="1"/>
        <end position="26"/>
    </location>
</feature>
<proteinExistence type="predicted"/>
<keyword evidence="4" id="KW-1185">Reference proteome</keyword>
<evidence type="ECO:0000256" key="1">
    <source>
        <dbReference type="SAM" id="MobiDB-lite"/>
    </source>
</evidence>
<feature type="region of interest" description="Disordered" evidence="1">
    <location>
        <begin position="61"/>
        <end position="119"/>
    </location>
</feature>
<dbReference type="AlphaFoldDB" id="A0A1H1HXG6"/>
<name>A0A1H1HXG6_9MICC</name>
<keyword evidence="2" id="KW-1133">Transmembrane helix</keyword>
<feature type="transmembrane region" description="Helical" evidence="2">
    <location>
        <begin position="123"/>
        <end position="143"/>
    </location>
</feature>
<evidence type="ECO:0000313" key="4">
    <source>
        <dbReference type="Proteomes" id="UP000181917"/>
    </source>
</evidence>
<keyword evidence="2" id="KW-0812">Transmembrane</keyword>
<reference evidence="3 4" key="1">
    <citation type="submission" date="2016-10" db="EMBL/GenBank/DDBJ databases">
        <authorList>
            <person name="de Groot N.N."/>
        </authorList>
    </citation>
    <scope>NUCLEOTIDE SEQUENCE [LARGE SCALE GENOMIC DNA]</scope>
    <source>
        <strain evidence="3 4">DSM 20117</strain>
    </source>
</reference>
<evidence type="ECO:0000256" key="2">
    <source>
        <dbReference type="SAM" id="Phobius"/>
    </source>
</evidence>
<organism evidence="3 4">
    <name type="scientific">Crystallibacter crystallopoietes</name>
    <dbReference type="NCBI Taxonomy" id="37928"/>
    <lineage>
        <taxon>Bacteria</taxon>
        <taxon>Bacillati</taxon>
        <taxon>Actinomycetota</taxon>
        <taxon>Actinomycetes</taxon>
        <taxon>Micrococcales</taxon>
        <taxon>Micrococcaceae</taxon>
        <taxon>Crystallibacter</taxon>
    </lineage>
</organism>
<dbReference type="EMBL" id="FNKH01000003">
    <property type="protein sequence ID" value="SDR30124.1"/>
    <property type="molecule type" value="Genomic_DNA"/>
</dbReference>